<dbReference type="AlphaFoldDB" id="A0A841LSH7"/>
<dbReference type="EMBL" id="JACIIU010000006">
    <property type="protein sequence ID" value="MBB6261155.1"/>
    <property type="molecule type" value="Genomic_DNA"/>
</dbReference>
<keyword evidence="2" id="KW-1185">Reference proteome</keyword>
<proteinExistence type="predicted"/>
<reference evidence="1 2" key="1">
    <citation type="submission" date="2020-08" db="EMBL/GenBank/DDBJ databases">
        <title>Genomic Encyclopedia of Type Strains, Phase IV (KMG-IV): sequencing the most valuable type-strain genomes for metagenomic binning, comparative biology and taxonomic classification.</title>
        <authorList>
            <person name="Goeker M."/>
        </authorList>
    </citation>
    <scope>NUCLEOTIDE SEQUENCE [LARGE SCALE GENOMIC DNA]</scope>
    <source>
        <strain evidence="1 2">DSM 22336</strain>
    </source>
</reference>
<protein>
    <submittedName>
        <fullName evidence="1">Uncharacterized protein</fullName>
    </submittedName>
</protein>
<name>A0A841LSH7_9HYPH</name>
<gene>
    <name evidence="1" type="ORF">FHS77_001705</name>
</gene>
<sequence length="61" mass="6884">MLCSRTPVVGLMAMGKTTSGFNSREWRYIFKPRALFIVYKFSKTVPAFGKHIFKTTGNPAP</sequence>
<evidence type="ECO:0000313" key="1">
    <source>
        <dbReference type="EMBL" id="MBB6261155.1"/>
    </source>
</evidence>
<organism evidence="1 2">
    <name type="scientific">Paenochrobactrum gallinarii</name>
    <dbReference type="NCBI Taxonomy" id="643673"/>
    <lineage>
        <taxon>Bacteria</taxon>
        <taxon>Pseudomonadati</taxon>
        <taxon>Pseudomonadota</taxon>
        <taxon>Alphaproteobacteria</taxon>
        <taxon>Hyphomicrobiales</taxon>
        <taxon>Brucellaceae</taxon>
        <taxon>Paenochrobactrum</taxon>
    </lineage>
</organism>
<evidence type="ECO:0000313" key="2">
    <source>
        <dbReference type="Proteomes" id="UP000555393"/>
    </source>
</evidence>
<comment type="caution">
    <text evidence="1">The sequence shown here is derived from an EMBL/GenBank/DDBJ whole genome shotgun (WGS) entry which is preliminary data.</text>
</comment>
<accession>A0A841LSH7</accession>
<dbReference type="Proteomes" id="UP000555393">
    <property type="component" value="Unassembled WGS sequence"/>
</dbReference>